<evidence type="ECO:0000313" key="2">
    <source>
        <dbReference type="Proteomes" id="UP001159428"/>
    </source>
</evidence>
<name>A0AAU9XUR4_9CNID</name>
<accession>A0AAU9XUR4</accession>
<dbReference type="AlphaFoldDB" id="A0AAU9XUR4"/>
<protein>
    <submittedName>
        <fullName evidence="1">Uncharacterized protein</fullName>
    </submittedName>
</protein>
<gene>
    <name evidence="1" type="ORF">PMEA_00030256</name>
</gene>
<dbReference type="EMBL" id="CALNXJ010000066">
    <property type="protein sequence ID" value="CAH3158076.1"/>
    <property type="molecule type" value="Genomic_DNA"/>
</dbReference>
<dbReference type="PROSITE" id="PS51257">
    <property type="entry name" value="PROKAR_LIPOPROTEIN"/>
    <property type="match status" value="1"/>
</dbReference>
<sequence length="46" mass="5103">MHKNALFKGRSTLVAMVTATACSRHGASFSYKNISRLQHVLNDIQV</sequence>
<evidence type="ECO:0000313" key="1">
    <source>
        <dbReference type="EMBL" id="CAH3158076.1"/>
    </source>
</evidence>
<comment type="caution">
    <text evidence="1">The sequence shown here is derived from an EMBL/GenBank/DDBJ whole genome shotgun (WGS) entry which is preliminary data.</text>
</comment>
<dbReference type="Proteomes" id="UP001159428">
    <property type="component" value="Unassembled WGS sequence"/>
</dbReference>
<reference evidence="1 2" key="1">
    <citation type="submission" date="2022-05" db="EMBL/GenBank/DDBJ databases">
        <authorList>
            <consortium name="Genoscope - CEA"/>
            <person name="William W."/>
        </authorList>
    </citation>
    <scope>NUCLEOTIDE SEQUENCE [LARGE SCALE GENOMIC DNA]</scope>
</reference>
<organism evidence="1 2">
    <name type="scientific">Pocillopora meandrina</name>
    <dbReference type="NCBI Taxonomy" id="46732"/>
    <lineage>
        <taxon>Eukaryota</taxon>
        <taxon>Metazoa</taxon>
        <taxon>Cnidaria</taxon>
        <taxon>Anthozoa</taxon>
        <taxon>Hexacorallia</taxon>
        <taxon>Scleractinia</taxon>
        <taxon>Astrocoeniina</taxon>
        <taxon>Pocilloporidae</taxon>
        <taxon>Pocillopora</taxon>
    </lineage>
</organism>
<keyword evidence="2" id="KW-1185">Reference proteome</keyword>
<proteinExistence type="predicted"/>